<dbReference type="Proteomes" id="UP001589683">
    <property type="component" value="Unassembled WGS sequence"/>
</dbReference>
<evidence type="ECO:0000313" key="2">
    <source>
        <dbReference type="EMBL" id="MFB9230798.1"/>
    </source>
</evidence>
<feature type="transmembrane region" description="Helical" evidence="1">
    <location>
        <begin position="187"/>
        <end position="215"/>
    </location>
</feature>
<dbReference type="RefSeq" id="WP_213887322.1">
    <property type="nucleotide sequence ID" value="NZ_JAGFNU010000001.1"/>
</dbReference>
<name>A0ABV5JDG3_9RHOB</name>
<feature type="transmembrane region" description="Helical" evidence="1">
    <location>
        <begin position="77"/>
        <end position="95"/>
    </location>
</feature>
<feature type="transmembrane region" description="Helical" evidence="1">
    <location>
        <begin position="115"/>
        <end position="134"/>
    </location>
</feature>
<keyword evidence="3" id="KW-1185">Reference proteome</keyword>
<gene>
    <name evidence="2" type="ORF">ACFFUT_03220</name>
</gene>
<sequence length="238" mass="26151">MELIERLQFFNALDVFSVCLLVIAWAGIDLLIENPGAKRPSVATLMADYRRAWFEQLITRDPRIFDSNILSIMRQGASFFASACMIAIGGGLALIGNTESLLGVASDLTLQAAPAIVWEVKLLVILLFVANAFLKFVWSLRLFGYCAVVMASVPNDPTDPDAAVRAAQAAEINITASRSFNRGMRSIYFALSAVAWLLGAWALIVAVAITLIMLWRREFASHSRTILLPSHTQDTSKE</sequence>
<organism evidence="2 3">
    <name type="scientific">Pseudohalocynthiibacter aestuariivivens</name>
    <dbReference type="NCBI Taxonomy" id="1591409"/>
    <lineage>
        <taxon>Bacteria</taxon>
        <taxon>Pseudomonadati</taxon>
        <taxon>Pseudomonadota</taxon>
        <taxon>Alphaproteobacteria</taxon>
        <taxon>Rhodobacterales</taxon>
        <taxon>Paracoccaceae</taxon>
        <taxon>Pseudohalocynthiibacter</taxon>
    </lineage>
</organism>
<protein>
    <submittedName>
        <fullName evidence="2">DUF599 domain-containing protein</fullName>
    </submittedName>
</protein>
<feature type="transmembrane region" description="Helical" evidence="1">
    <location>
        <begin position="12"/>
        <end position="32"/>
    </location>
</feature>
<dbReference type="Pfam" id="PF04654">
    <property type="entry name" value="DUF599"/>
    <property type="match status" value="1"/>
</dbReference>
<proteinExistence type="predicted"/>
<keyword evidence="1" id="KW-0812">Transmembrane</keyword>
<reference evidence="2 3" key="1">
    <citation type="submission" date="2024-09" db="EMBL/GenBank/DDBJ databases">
        <authorList>
            <person name="Sun Q."/>
            <person name="Mori K."/>
        </authorList>
    </citation>
    <scope>NUCLEOTIDE SEQUENCE [LARGE SCALE GENOMIC DNA]</scope>
    <source>
        <strain evidence="2 3">CECT 8726</strain>
    </source>
</reference>
<keyword evidence="1" id="KW-1133">Transmembrane helix</keyword>
<accession>A0ABV5JDG3</accession>
<dbReference type="InterPro" id="IPR006747">
    <property type="entry name" value="DUF599"/>
</dbReference>
<evidence type="ECO:0000313" key="3">
    <source>
        <dbReference type="Proteomes" id="UP001589683"/>
    </source>
</evidence>
<comment type="caution">
    <text evidence="2">The sequence shown here is derived from an EMBL/GenBank/DDBJ whole genome shotgun (WGS) entry which is preliminary data.</text>
</comment>
<keyword evidence="1" id="KW-0472">Membrane</keyword>
<evidence type="ECO:0000256" key="1">
    <source>
        <dbReference type="SAM" id="Phobius"/>
    </source>
</evidence>
<dbReference type="EMBL" id="JBHMEA010000007">
    <property type="protein sequence ID" value="MFB9230798.1"/>
    <property type="molecule type" value="Genomic_DNA"/>
</dbReference>